<dbReference type="SUPFAM" id="SSF56672">
    <property type="entry name" value="DNA/RNA polymerases"/>
    <property type="match status" value="1"/>
</dbReference>
<protein>
    <recommendedName>
        <fullName evidence="3">Reverse transcriptase domain-containing protein</fullName>
    </recommendedName>
</protein>
<evidence type="ECO:0000313" key="2">
    <source>
        <dbReference type="Proteomes" id="UP001159405"/>
    </source>
</evidence>
<dbReference type="PANTHER" id="PTHR33050:SF8">
    <property type="entry name" value="REVERSE TRANSCRIPTASE DOMAIN-CONTAINING PROTEIN"/>
    <property type="match status" value="1"/>
</dbReference>
<comment type="caution">
    <text evidence="1">The sequence shown here is derived from an EMBL/GenBank/DDBJ whole genome shotgun (WGS) entry which is preliminary data.</text>
</comment>
<proteinExistence type="predicted"/>
<dbReference type="Proteomes" id="UP001159405">
    <property type="component" value="Unassembled WGS sequence"/>
</dbReference>
<reference evidence="1 2" key="1">
    <citation type="submission" date="2022-05" db="EMBL/GenBank/DDBJ databases">
        <authorList>
            <consortium name="Genoscope - CEA"/>
            <person name="William W."/>
        </authorList>
    </citation>
    <scope>NUCLEOTIDE SEQUENCE [LARGE SCALE GENOMIC DNA]</scope>
</reference>
<evidence type="ECO:0000313" key="1">
    <source>
        <dbReference type="EMBL" id="CAH3182095.1"/>
    </source>
</evidence>
<name>A0ABN8RU34_9CNID</name>
<accession>A0ABN8RU34</accession>
<organism evidence="1 2">
    <name type="scientific">Porites lobata</name>
    <dbReference type="NCBI Taxonomy" id="104759"/>
    <lineage>
        <taxon>Eukaryota</taxon>
        <taxon>Metazoa</taxon>
        <taxon>Cnidaria</taxon>
        <taxon>Anthozoa</taxon>
        <taxon>Hexacorallia</taxon>
        <taxon>Scleractinia</taxon>
        <taxon>Fungiina</taxon>
        <taxon>Poritidae</taxon>
        <taxon>Porites</taxon>
    </lineage>
</organism>
<gene>
    <name evidence="1" type="ORF">PLOB_00026403</name>
</gene>
<feature type="non-terminal residue" evidence="1">
    <location>
        <position position="226"/>
    </location>
</feature>
<keyword evidence="2" id="KW-1185">Reference proteome</keyword>
<dbReference type="InterPro" id="IPR052055">
    <property type="entry name" value="Hepadnavirus_pol/RT"/>
</dbReference>
<dbReference type="InterPro" id="IPR043502">
    <property type="entry name" value="DNA/RNA_pol_sf"/>
</dbReference>
<evidence type="ECO:0008006" key="3">
    <source>
        <dbReference type="Google" id="ProtNLM"/>
    </source>
</evidence>
<dbReference type="PANTHER" id="PTHR33050">
    <property type="entry name" value="REVERSE TRANSCRIPTASE DOMAIN-CONTAINING PROTEIN"/>
    <property type="match status" value="1"/>
</dbReference>
<dbReference type="EMBL" id="CALNXK010000314">
    <property type="protein sequence ID" value="CAH3182095.1"/>
    <property type="molecule type" value="Genomic_DNA"/>
</dbReference>
<sequence length="226" mass="25553">MASGWAIYKGPRISRFASNLPSANGQPQIIEANLLDEVQLGRIAGPFQFPPFENFQIHPLGLVPKKNSEKWRTIFHLSYPKGSSESLNACIPIEDFTLQYIRIDDAISLVLEHGPGCFMTKTDIQSAFRIIPLSESLEWLVKHYLKIPSIIHILDDFFIVQPPPSSHCATALCRILTLFTELNIPLAPNKTFRPTQVLEFMGITLDSVQMQARLPEDKLIRTRTLL</sequence>